<organism evidence="9 10">
    <name type="scientific">Meganyctiphanes norvegica</name>
    <name type="common">Northern krill</name>
    <name type="synonym">Thysanopoda norvegica</name>
    <dbReference type="NCBI Taxonomy" id="48144"/>
    <lineage>
        <taxon>Eukaryota</taxon>
        <taxon>Metazoa</taxon>
        <taxon>Ecdysozoa</taxon>
        <taxon>Arthropoda</taxon>
        <taxon>Crustacea</taxon>
        <taxon>Multicrustacea</taxon>
        <taxon>Malacostraca</taxon>
        <taxon>Eumalacostraca</taxon>
        <taxon>Eucarida</taxon>
        <taxon>Euphausiacea</taxon>
        <taxon>Euphausiidae</taxon>
        <taxon>Meganyctiphanes</taxon>
    </lineage>
</organism>
<feature type="compositionally biased region" description="Polar residues" evidence="7">
    <location>
        <begin position="259"/>
        <end position="268"/>
    </location>
</feature>
<dbReference type="CDD" id="cd02440">
    <property type="entry name" value="AdoMet_MTases"/>
    <property type="match status" value="1"/>
</dbReference>
<evidence type="ECO:0000256" key="7">
    <source>
        <dbReference type="SAM" id="MobiDB-lite"/>
    </source>
</evidence>
<comment type="similarity">
    <text evidence="1 6">Belongs to the methyltransferase superfamily.</text>
</comment>
<keyword evidence="2 6" id="KW-0489">Methyltransferase</keyword>
<dbReference type="Pfam" id="PF06859">
    <property type="entry name" value="Bin3"/>
    <property type="match status" value="1"/>
</dbReference>
<sequence>MSAEMSLERPTTLSLNADTRVERRVHFRDVVANSRTPKHTSSILASTISPRKFNPGPEFRPKRKRSFSFSMGDKYKSMGDKYGYKRRKKNFVLPSKFLLGGTFSDPLNLGSLQDDGKEKEKPSRKEETTTAKRANPVRVIIPNNIKDPLNLEAASPVHQDLEMALLSNRRRRRNRVRKRGERLSAPGGVTSESVLNISSSSLPELEESAPLKPSTEQISAKIMERMKPLAVNTDLPVNTGHDSLANTPKDNGIGGPATPTGTNNASIIGQQKHPLLFKRQRSKIENKIVSPVIPQPGGDRKRHPSKHSHLSDQPHLSQQNVQPPQKYNPKNEIFQYGNYNKYYGYRNPDHTPDARLNYLSASWFEGKEILDIGCNIGHITLTVARDYNPKRVVGIDIDKKLINIAQKNIKHYMRQGGVEEVNFPKSMRALYGPLKPPVMTDGSRSFPYNIKFVHANYVLESDELLETVRPEFDIILCLSISKWVHLNFGDDGLKRFFRRAYANLKPGGKFILEPQAWSSYSKKKKATPRIFENYKKIRLFPDKFKDFLLQDVGFITSEKLPTPPHTARGFQRPIIVYTKGSSGSKRGSPNDNNITNSQSSVRDSTSDNIPSQNNLLKVDPNYKMHEMPDNRDVDCTKKQEKQDSNNSTKTSNSNKVLELKECKKVLCDNTVYVFKVPKSEKCQGIKISFR</sequence>
<dbReference type="InterPro" id="IPR029063">
    <property type="entry name" value="SAM-dependent_MTases_sf"/>
</dbReference>
<dbReference type="Pfam" id="PF13649">
    <property type="entry name" value="Methyltransf_25"/>
    <property type="match status" value="1"/>
</dbReference>
<evidence type="ECO:0000256" key="1">
    <source>
        <dbReference type="ARBA" id="ARBA00008361"/>
    </source>
</evidence>
<feature type="compositionally biased region" description="Low complexity" evidence="7">
    <location>
        <begin position="644"/>
        <end position="653"/>
    </location>
</feature>
<dbReference type="PROSITE" id="PS51515">
    <property type="entry name" value="BIN3_SAM"/>
    <property type="match status" value="1"/>
</dbReference>
<evidence type="ECO:0000256" key="4">
    <source>
        <dbReference type="ARBA" id="ARBA00022691"/>
    </source>
</evidence>
<evidence type="ECO:0000259" key="8">
    <source>
        <dbReference type="PROSITE" id="PS51515"/>
    </source>
</evidence>
<dbReference type="GO" id="GO:0040031">
    <property type="term" value="P:snRNA modification"/>
    <property type="evidence" value="ECO:0007669"/>
    <property type="project" value="TreeGrafter"/>
</dbReference>
<dbReference type="SUPFAM" id="SSF53335">
    <property type="entry name" value="S-adenosyl-L-methionine-dependent methyltransferases"/>
    <property type="match status" value="1"/>
</dbReference>
<dbReference type="GO" id="GO:0032259">
    <property type="term" value="P:methylation"/>
    <property type="evidence" value="ECO:0007669"/>
    <property type="project" value="UniProtKB-KW"/>
</dbReference>
<feature type="region of interest" description="Disordered" evidence="7">
    <location>
        <begin position="172"/>
        <end position="192"/>
    </location>
</feature>
<dbReference type="GO" id="GO:0008171">
    <property type="term" value="F:O-methyltransferase activity"/>
    <property type="evidence" value="ECO:0007669"/>
    <property type="project" value="UniProtKB-UniRule"/>
</dbReference>
<evidence type="ECO:0000256" key="3">
    <source>
        <dbReference type="ARBA" id="ARBA00022679"/>
    </source>
</evidence>
<gene>
    <name evidence="9" type="ORF">MNOR_LOCUS1367</name>
</gene>
<keyword evidence="3 6" id="KW-0808">Transferase</keyword>
<dbReference type="PANTHER" id="PTHR12315">
    <property type="entry name" value="BICOID-INTERACTING PROTEIN RELATED"/>
    <property type="match status" value="1"/>
</dbReference>
<keyword evidence="10" id="KW-1185">Reference proteome</keyword>
<dbReference type="InterPro" id="IPR024160">
    <property type="entry name" value="BIN3_SAM-bd_dom"/>
</dbReference>
<evidence type="ECO:0000313" key="9">
    <source>
        <dbReference type="EMBL" id="CAL4060439.1"/>
    </source>
</evidence>
<dbReference type="GO" id="GO:0008173">
    <property type="term" value="F:RNA methyltransferase activity"/>
    <property type="evidence" value="ECO:0007669"/>
    <property type="project" value="UniProtKB-UniRule"/>
</dbReference>
<feature type="compositionally biased region" description="Polar residues" evidence="7">
    <location>
        <begin position="314"/>
        <end position="325"/>
    </location>
</feature>
<protein>
    <recommendedName>
        <fullName evidence="6">RNA methyltransferase</fullName>
        <ecNumber evidence="6">2.1.1.-</ecNumber>
    </recommendedName>
</protein>
<evidence type="ECO:0000313" key="10">
    <source>
        <dbReference type="Proteomes" id="UP001497623"/>
    </source>
</evidence>
<feature type="compositionally biased region" description="Basic and acidic residues" evidence="7">
    <location>
        <begin position="114"/>
        <end position="130"/>
    </location>
</feature>
<evidence type="ECO:0000256" key="6">
    <source>
        <dbReference type="RuleBase" id="RU367087"/>
    </source>
</evidence>
<dbReference type="Gene3D" id="3.40.50.150">
    <property type="entry name" value="Vaccinia Virus protein VP39"/>
    <property type="match status" value="1"/>
</dbReference>
<feature type="region of interest" description="Disordered" evidence="7">
    <location>
        <begin position="108"/>
        <end position="133"/>
    </location>
</feature>
<feature type="compositionally biased region" description="Basic and acidic residues" evidence="7">
    <location>
        <begin position="620"/>
        <end position="643"/>
    </location>
</feature>
<feature type="region of interest" description="Disordered" evidence="7">
    <location>
        <begin position="579"/>
        <end position="653"/>
    </location>
</feature>
<dbReference type="InterPro" id="IPR039772">
    <property type="entry name" value="Bin3-like"/>
</dbReference>
<keyword evidence="4 5" id="KW-0949">S-adenosyl-L-methionine</keyword>
<evidence type="ECO:0000256" key="2">
    <source>
        <dbReference type="ARBA" id="ARBA00022603"/>
    </source>
</evidence>
<comment type="caution">
    <text evidence="9">The sequence shown here is derived from an EMBL/GenBank/DDBJ whole genome shotgun (WGS) entry which is preliminary data.</text>
</comment>
<dbReference type="EMBL" id="CAXKWB010000364">
    <property type="protein sequence ID" value="CAL4060439.1"/>
    <property type="molecule type" value="Genomic_DNA"/>
</dbReference>
<dbReference type="PANTHER" id="PTHR12315:SF0">
    <property type="entry name" value="7SK SNRNA METHYLPHOSPHATE CAPPING ENZYME"/>
    <property type="match status" value="1"/>
</dbReference>
<feature type="compositionally biased region" description="Polar residues" evidence="7">
    <location>
        <begin position="579"/>
        <end position="615"/>
    </location>
</feature>
<proteinExistence type="inferred from homology"/>
<evidence type="ECO:0000256" key="5">
    <source>
        <dbReference type="PROSITE-ProRule" id="PRU00848"/>
    </source>
</evidence>
<dbReference type="InterPro" id="IPR041698">
    <property type="entry name" value="Methyltransf_25"/>
</dbReference>
<dbReference type="GO" id="GO:0017069">
    <property type="term" value="F:snRNA binding"/>
    <property type="evidence" value="ECO:0007669"/>
    <property type="project" value="TreeGrafter"/>
</dbReference>
<feature type="non-terminal residue" evidence="9">
    <location>
        <position position="690"/>
    </location>
</feature>
<feature type="region of interest" description="Disordered" evidence="7">
    <location>
        <begin position="239"/>
        <end position="268"/>
    </location>
</feature>
<accession>A0AAV2PKL4</accession>
<name>A0AAV2PKL4_MEGNR</name>
<dbReference type="AlphaFoldDB" id="A0AAV2PKL4"/>
<dbReference type="Proteomes" id="UP001497623">
    <property type="component" value="Unassembled WGS sequence"/>
</dbReference>
<feature type="domain" description="Bin3-type SAM" evidence="8">
    <location>
        <begin position="353"/>
        <end position="582"/>
    </location>
</feature>
<dbReference type="EC" id="2.1.1.-" evidence="6"/>
<dbReference type="InterPro" id="IPR010675">
    <property type="entry name" value="Bin3_C"/>
</dbReference>
<feature type="compositionally biased region" description="Polar residues" evidence="7">
    <location>
        <begin position="240"/>
        <end position="249"/>
    </location>
</feature>
<dbReference type="FunFam" id="3.40.50.150:FF:000083">
    <property type="entry name" value="7SK snRNA methylphosphate capping enzyme"/>
    <property type="match status" value="1"/>
</dbReference>
<reference evidence="9 10" key="1">
    <citation type="submission" date="2024-05" db="EMBL/GenBank/DDBJ databases">
        <authorList>
            <person name="Wallberg A."/>
        </authorList>
    </citation>
    <scope>NUCLEOTIDE SEQUENCE [LARGE SCALE GENOMIC DNA]</scope>
</reference>
<feature type="region of interest" description="Disordered" evidence="7">
    <location>
        <begin position="286"/>
        <end position="329"/>
    </location>
</feature>